<reference evidence="3" key="1">
    <citation type="submission" date="2021-02" db="EMBL/GenBank/DDBJ databases">
        <title>Draft genome sequence of Microbispora sp. RL4-1S isolated from rice leaves in Thailand.</title>
        <authorList>
            <person name="Muangham S."/>
            <person name="Duangmal K."/>
        </authorList>
    </citation>
    <scope>NUCLEOTIDE SEQUENCE</scope>
    <source>
        <strain evidence="3">RL4-1S</strain>
    </source>
</reference>
<dbReference type="Pfam" id="PF01935">
    <property type="entry name" value="DUF87"/>
    <property type="match status" value="1"/>
</dbReference>
<dbReference type="SUPFAM" id="SSF52540">
    <property type="entry name" value="P-loop containing nucleoside triphosphate hydrolases"/>
    <property type="match status" value="1"/>
</dbReference>
<protein>
    <submittedName>
        <fullName evidence="3">DUF87 domain-containing protein</fullName>
    </submittedName>
</protein>
<keyword evidence="4" id="KW-1185">Reference proteome</keyword>
<evidence type="ECO:0000313" key="4">
    <source>
        <dbReference type="Proteomes" id="UP000674234"/>
    </source>
</evidence>
<feature type="region of interest" description="Disordered" evidence="1">
    <location>
        <begin position="665"/>
        <end position="685"/>
    </location>
</feature>
<evidence type="ECO:0000313" key="3">
    <source>
        <dbReference type="EMBL" id="MBP2703037.1"/>
    </source>
</evidence>
<gene>
    <name evidence="3" type="ORF">JOL79_04380</name>
</gene>
<comment type="caution">
    <text evidence="3">The sequence shown here is derived from an EMBL/GenBank/DDBJ whole genome shotgun (WGS) entry which is preliminary data.</text>
</comment>
<dbReference type="AlphaFoldDB" id="A0A940WF99"/>
<organism evidence="3 4">
    <name type="scientific">Microbispora oryzae</name>
    <dbReference type="NCBI Taxonomy" id="2806554"/>
    <lineage>
        <taxon>Bacteria</taxon>
        <taxon>Bacillati</taxon>
        <taxon>Actinomycetota</taxon>
        <taxon>Actinomycetes</taxon>
        <taxon>Streptosporangiales</taxon>
        <taxon>Streptosporangiaceae</taxon>
        <taxon>Microbispora</taxon>
    </lineage>
</organism>
<dbReference type="EMBL" id="JAFCNB010000002">
    <property type="protein sequence ID" value="MBP2703037.1"/>
    <property type="molecule type" value="Genomic_DNA"/>
</dbReference>
<dbReference type="SMART" id="SM00382">
    <property type="entry name" value="AAA"/>
    <property type="match status" value="1"/>
</dbReference>
<dbReference type="InterPro" id="IPR002789">
    <property type="entry name" value="HerA_central"/>
</dbReference>
<dbReference type="Gene3D" id="3.40.50.300">
    <property type="entry name" value="P-loop containing nucleotide triphosphate hydrolases"/>
    <property type="match status" value="2"/>
</dbReference>
<name>A0A940WF99_9ACTN</name>
<sequence length="1103" mass="117960">MGGDELTGLAALRFNYAQVADDVWHPSPFHVESLHRHAVGDILDGLIEAEESLGGSPIGLVLQGQRGAGKTHLLGWARRRVHEEDGYFFLISLLDARDFWESVAISMLDGLSRPMPDGRSQLAELLWRLAVLADTPPDARAAVTGETPLTRDALDAFIGALRRYDREAGRARDTARALVLRACADPAAQDVGDAYLSSSPAGEAGERAAWGFTTVRRTAQEVVGDLSRLLALTGPSVIAVDQLDVLLAQSAIAANGSISVVPGTGSDAWREALIVEQVAGGLMELREVTRRTLTVVSCLPSTWILIQKQATGTVRDRFRLTLPLGMIPDPETGAALIEKRFATQYRAAGFAPPYPTWPVRPEAFARAAEYTPRQLLIRIDEHVRSCLTTGVARELESLGATGPVVPADPQDGPVAVPVAVPRVVRTPPRLTTEPGPADELAALDVRFAQLRAKAQVADALDPATEDATMPALLTAGLAAWIMERGEAAGRVFGLDPLPSAKPPLHARLRRTLDELVEDEAHWSFRAIAAAHPVAALNRLKAASVMAGLDAAVPKRRLFVLRNHDWAKGPRTREALDAFERAGGRVVRIVEEDLRIFSALRQLIDDGPAHLRAWLSARRPASEVKLFGEALSDAGEGPGDAVAPYVAAPAAVPDEEPVRIPAVRTANSDRTRGPRTERVPSLTSSLARRHHTPDVSPYLTIGTTVPDDAPARIELETLRKHTAIFAGSGSGKTVLIRRLIEECALQGVSTIVLDPNNDLARMGERWPEPPADWAPGDAGRADDYFAGTDVVVWTPGRDRGRPVSFQPLPDFAGVADDEDEFQEAVEAAVASLIPRAKLEGTARKAHLGRAVLREAVTLHGRRGGTGMQGLINLLSALPDDVSRIEGAFRIAAELAQNLNAAMVIDPLFGGGGQPVDPGVLLTPPPGKRARVSVISLAGLAGDAQRQSFVNQLQLALFAWIKRNPAGDRPLGGLFVMDEAQTFAPSGAMTPCTQSTLALASQARKYGLGLVFATQAPKGLHNRIPGNAATQFFGLLNAPVHITAAREMAAAKGGEVPDISRLGAGRFYAATEGSPFRKIRTPLCLSHHPKSPLTTEEVVALASRD</sequence>
<dbReference type="InterPro" id="IPR027417">
    <property type="entry name" value="P-loop_NTPase"/>
</dbReference>
<dbReference type="PANTHER" id="PTHR42957:SF1">
    <property type="entry name" value="HELICASE MJ1565-RELATED"/>
    <property type="match status" value="1"/>
</dbReference>
<proteinExistence type="predicted"/>
<dbReference type="InterPro" id="IPR008571">
    <property type="entry name" value="HerA-like"/>
</dbReference>
<accession>A0A940WF99</accession>
<evidence type="ECO:0000256" key="1">
    <source>
        <dbReference type="SAM" id="MobiDB-lite"/>
    </source>
</evidence>
<dbReference type="CDD" id="cd01127">
    <property type="entry name" value="TrwB_TraG_TraD_VirD4"/>
    <property type="match status" value="1"/>
</dbReference>
<evidence type="ECO:0000259" key="2">
    <source>
        <dbReference type="SMART" id="SM00382"/>
    </source>
</evidence>
<dbReference type="InterPro" id="IPR003593">
    <property type="entry name" value="AAA+_ATPase"/>
</dbReference>
<feature type="domain" description="AAA+ ATPase" evidence="2">
    <location>
        <begin position="717"/>
        <end position="1044"/>
    </location>
</feature>
<dbReference type="PANTHER" id="PTHR42957">
    <property type="entry name" value="HELICASE MJ1565-RELATED"/>
    <property type="match status" value="1"/>
</dbReference>
<feature type="compositionally biased region" description="Basic and acidic residues" evidence="1">
    <location>
        <begin position="666"/>
        <end position="677"/>
    </location>
</feature>
<dbReference type="Proteomes" id="UP000674234">
    <property type="component" value="Unassembled WGS sequence"/>
</dbReference>